<dbReference type="InterPro" id="IPR036047">
    <property type="entry name" value="F-box-like_dom_sf"/>
</dbReference>
<protein>
    <recommendedName>
        <fullName evidence="2">F-box domain-containing protein</fullName>
    </recommendedName>
</protein>
<evidence type="ECO:0000313" key="3">
    <source>
        <dbReference type="EMBL" id="RPA82605.1"/>
    </source>
</evidence>
<dbReference type="EMBL" id="ML119670">
    <property type="protein sequence ID" value="RPA82605.1"/>
    <property type="molecule type" value="Genomic_DNA"/>
</dbReference>
<dbReference type="SUPFAM" id="SSF81383">
    <property type="entry name" value="F-box domain"/>
    <property type="match status" value="1"/>
</dbReference>
<sequence length="445" mass="51491">MAGITDLPAELLLEIFSYSPTIASTVNLALTCKHTYAVFNISKDKIVHKFVDRDAYNRYELAALDYFRPESTLLHPKQLQFFEENPQYFGTNFARYLWTGFARIDARLDPTPGKIGVKELWRLQHTREKMMAIAKTVVNEEEEDRNKRITLADFQLAFSVALYQLRALWEYPSTPTIKAFTEDCRKDPSLRIPVPMRSFGLDILFDHSICATIAEKDQLTTRTVAGKLDELREKIKNDNVDKEIYDVAPPFSFVKQFPCGACEEAECAEILADIKKNGRPDNDWGGELDMGYARIQYSMRYGERIYPSYKLYSYTVGWKETVKKDGTAGKKKRIEQDLTVHVPDFNKAGRYRQWQKVEIRKARARATAAAKKAEGKAKAIKKKNKSEEEEKESEAPKEPNQQSEKKTASVEMEEWERLEKEAVWRPDWEEYGERQYGDSPSYSEL</sequence>
<name>A0A3N4I958_ASCIM</name>
<accession>A0A3N4I958</accession>
<dbReference type="Pfam" id="PF12937">
    <property type="entry name" value="F-box-like"/>
    <property type="match status" value="1"/>
</dbReference>
<dbReference type="InterPro" id="IPR001810">
    <property type="entry name" value="F-box_dom"/>
</dbReference>
<gene>
    <name evidence="3" type="ORF">BJ508DRAFT_414028</name>
</gene>
<keyword evidence="4" id="KW-1185">Reference proteome</keyword>
<evidence type="ECO:0000313" key="4">
    <source>
        <dbReference type="Proteomes" id="UP000275078"/>
    </source>
</evidence>
<dbReference type="Proteomes" id="UP000275078">
    <property type="component" value="Unassembled WGS sequence"/>
</dbReference>
<evidence type="ECO:0000256" key="1">
    <source>
        <dbReference type="SAM" id="MobiDB-lite"/>
    </source>
</evidence>
<dbReference type="CDD" id="cd09917">
    <property type="entry name" value="F-box_SF"/>
    <property type="match status" value="1"/>
</dbReference>
<evidence type="ECO:0000259" key="2">
    <source>
        <dbReference type="Pfam" id="PF12937"/>
    </source>
</evidence>
<feature type="compositionally biased region" description="Basic and acidic residues" evidence="1">
    <location>
        <begin position="385"/>
        <end position="408"/>
    </location>
</feature>
<feature type="domain" description="F-box" evidence="2">
    <location>
        <begin position="4"/>
        <end position="37"/>
    </location>
</feature>
<dbReference type="AlphaFoldDB" id="A0A3N4I958"/>
<organism evidence="3 4">
    <name type="scientific">Ascobolus immersus RN42</name>
    <dbReference type="NCBI Taxonomy" id="1160509"/>
    <lineage>
        <taxon>Eukaryota</taxon>
        <taxon>Fungi</taxon>
        <taxon>Dikarya</taxon>
        <taxon>Ascomycota</taxon>
        <taxon>Pezizomycotina</taxon>
        <taxon>Pezizomycetes</taxon>
        <taxon>Pezizales</taxon>
        <taxon>Ascobolaceae</taxon>
        <taxon>Ascobolus</taxon>
    </lineage>
</organism>
<proteinExistence type="predicted"/>
<reference evidence="3 4" key="1">
    <citation type="journal article" date="2018" name="Nat. Ecol. Evol.">
        <title>Pezizomycetes genomes reveal the molecular basis of ectomycorrhizal truffle lifestyle.</title>
        <authorList>
            <person name="Murat C."/>
            <person name="Payen T."/>
            <person name="Noel B."/>
            <person name="Kuo A."/>
            <person name="Morin E."/>
            <person name="Chen J."/>
            <person name="Kohler A."/>
            <person name="Krizsan K."/>
            <person name="Balestrini R."/>
            <person name="Da Silva C."/>
            <person name="Montanini B."/>
            <person name="Hainaut M."/>
            <person name="Levati E."/>
            <person name="Barry K.W."/>
            <person name="Belfiori B."/>
            <person name="Cichocki N."/>
            <person name="Clum A."/>
            <person name="Dockter R.B."/>
            <person name="Fauchery L."/>
            <person name="Guy J."/>
            <person name="Iotti M."/>
            <person name="Le Tacon F."/>
            <person name="Lindquist E.A."/>
            <person name="Lipzen A."/>
            <person name="Malagnac F."/>
            <person name="Mello A."/>
            <person name="Molinier V."/>
            <person name="Miyauchi S."/>
            <person name="Poulain J."/>
            <person name="Riccioni C."/>
            <person name="Rubini A."/>
            <person name="Sitrit Y."/>
            <person name="Splivallo R."/>
            <person name="Traeger S."/>
            <person name="Wang M."/>
            <person name="Zifcakova L."/>
            <person name="Wipf D."/>
            <person name="Zambonelli A."/>
            <person name="Paolocci F."/>
            <person name="Nowrousian M."/>
            <person name="Ottonello S."/>
            <person name="Baldrian P."/>
            <person name="Spatafora J.W."/>
            <person name="Henrissat B."/>
            <person name="Nagy L.G."/>
            <person name="Aury J.M."/>
            <person name="Wincker P."/>
            <person name="Grigoriev I.V."/>
            <person name="Bonfante P."/>
            <person name="Martin F.M."/>
        </authorList>
    </citation>
    <scope>NUCLEOTIDE SEQUENCE [LARGE SCALE GENOMIC DNA]</scope>
    <source>
        <strain evidence="3 4">RN42</strain>
    </source>
</reference>
<feature type="region of interest" description="Disordered" evidence="1">
    <location>
        <begin position="368"/>
        <end position="417"/>
    </location>
</feature>